<dbReference type="RefSeq" id="WP_301161418.1">
    <property type="nucleotide sequence ID" value="NZ_JAUHTC010000045.1"/>
</dbReference>
<dbReference type="EMBL" id="JAUHTC010000045">
    <property type="protein sequence ID" value="MDN4518600.1"/>
    <property type="molecule type" value="Genomic_DNA"/>
</dbReference>
<reference evidence="1" key="1">
    <citation type="submission" date="2023-07" db="EMBL/GenBank/DDBJ databases">
        <title>Degradation of tert-butanol by M. austroafricanum TBA100.</title>
        <authorList>
            <person name="Helbich S."/>
            <person name="Vainshtein Y."/>
        </authorList>
    </citation>
    <scope>NUCLEOTIDE SEQUENCE</scope>
    <source>
        <strain evidence="1">TBA100</strain>
    </source>
</reference>
<evidence type="ECO:0000313" key="1">
    <source>
        <dbReference type="EMBL" id="MDN4518600.1"/>
    </source>
</evidence>
<accession>A0ABT8HDG2</accession>
<proteinExistence type="predicted"/>
<keyword evidence="2" id="KW-1185">Reference proteome</keyword>
<protein>
    <submittedName>
        <fullName evidence="1">Secretion protein EccK</fullName>
    </submittedName>
</protein>
<dbReference type="Proteomes" id="UP001172687">
    <property type="component" value="Unassembled WGS sequence"/>
</dbReference>
<sequence>MARRIAAALNVGIWDFGFYWITAVTNDGTIVVANSYGIGYIPEKVFLPDNVRMATADESITAGERGRWATYPILAVQGWAQHYGQSLRCVIATEDQFQGFDPGAPKIVLLPDDIPDSGTMQGRSRLEVIAPAPAAKLAATSDEHLMELLPPPQTDESPPETDLAVAWFEVSKPMMSRSTGRGEAHLKAMLTYAASAMEDAL</sequence>
<gene>
    <name evidence="1" type="ORF">QYF68_12310</name>
</gene>
<name>A0ABT8HDG2_MYCAO</name>
<evidence type="ECO:0000313" key="2">
    <source>
        <dbReference type="Proteomes" id="UP001172687"/>
    </source>
</evidence>
<comment type="caution">
    <text evidence="1">The sequence shown here is derived from an EMBL/GenBank/DDBJ whole genome shotgun (WGS) entry which is preliminary data.</text>
</comment>
<organism evidence="1 2">
    <name type="scientific">Mycolicibacterium austroafricanum</name>
    <name type="common">Mycobacterium austroafricanum</name>
    <dbReference type="NCBI Taxonomy" id="39687"/>
    <lineage>
        <taxon>Bacteria</taxon>
        <taxon>Bacillati</taxon>
        <taxon>Actinomycetota</taxon>
        <taxon>Actinomycetes</taxon>
        <taxon>Mycobacteriales</taxon>
        <taxon>Mycobacteriaceae</taxon>
        <taxon>Mycolicibacterium</taxon>
    </lineage>
</organism>